<comment type="caution">
    <text evidence="2">The sequence shown here is derived from an EMBL/GenBank/DDBJ whole genome shotgun (WGS) entry which is preliminary data.</text>
</comment>
<sequence>MNPLHLRLHMFTAGRYVEYVAGTKVKPVLWPPLRTALGGPCSRRGGEGGRSPRPHRCVAAPVTCGPASNKAQPKAARGHDSSVRRKPVGNRTLRRIWTRVERVFRGEKARVSAARQEPPPPGARRPPDVAGDAWTLSRVIGSGRDSMRVCKVQPGTGSTVRDVQPGSFGTGITTSIGCSTRGAEETEGERERERGHYRSSSKRKRRRRSSLRSSERKHWAPAPSGMTDFSQTAH</sequence>
<evidence type="ECO:0000313" key="2">
    <source>
        <dbReference type="EMBL" id="CAB1421461.1"/>
    </source>
</evidence>
<feature type="compositionally biased region" description="Basic residues" evidence="1">
    <location>
        <begin position="197"/>
        <end position="210"/>
    </location>
</feature>
<dbReference type="AlphaFoldDB" id="A0A9N7TYI6"/>
<accession>A0A9N7TYI6</accession>
<evidence type="ECO:0000313" key="3">
    <source>
        <dbReference type="Proteomes" id="UP001153269"/>
    </source>
</evidence>
<feature type="region of interest" description="Disordered" evidence="1">
    <location>
        <begin position="108"/>
        <end position="132"/>
    </location>
</feature>
<organism evidence="2 3">
    <name type="scientific">Pleuronectes platessa</name>
    <name type="common">European plaice</name>
    <dbReference type="NCBI Taxonomy" id="8262"/>
    <lineage>
        <taxon>Eukaryota</taxon>
        <taxon>Metazoa</taxon>
        <taxon>Chordata</taxon>
        <taxon>Craniata</taxon>
        <taxon>Vertebrata</taxon>
        <taxon>Euteleostomi</taxon>
        <taxon>Actinopterygii</taxon>
        <taxon>Neopterygii</taxon>
        <taxon>Teleostei</taxon>
        <taxon>Neoteleostei</taxon>
        <taxon>Acanthomorphata</taxon>
        <taxon>Carangaria</taxon>
        <taxon>Pleuronectiformes</taxon>
        <taxon>Pleuronectoidei</taxon>
        <taxon>Pleuronectidae</taxon>
        <taxon>Pleuronectes</taxon>
    </lineage>
</organism>
<feature type="region of interest" description="Disordered" evidence="1">
    <location>
        <begin position="152"/>
        <end position="234"/>
    </location>
</feature>
<feature type="region of interest" description="Disordered" evidence="1">
    <location>
        <begin position="65"/>
        <end position="85"/>
    </location>
</feature>
<feature type="compositionally biased region" description="Low complexity" evidence="1">
    <location>
        <begin position="166"/>
        <end position="181"/>
    </location>
</feature>
<keyword evidence="3" id="KW-1185">Reference proteome</keyword>
<name>A0A9N7TYI6_PLEPL</name>
<gene>
    <name evidence="2" type="ORF">PLEPLA_LOCUS9343</name>
</gene>
<dbReference type="EMBL" id="CADEAL010000524">
    <property type="protein sequence ID" value="CAB1421461.1"/>
    <property type="molecule type" value="Genomic_DNA"/>
</dbReference>
<reference evidence="2" key="1">
    <citation type="submission" date="2020-03" db="EMBL/GenBank/DDBJ databases">
        <authorList>
            <person name="Weist P."/>
        </authorList>
    </citation>
    <scope>NUCLEOTIDE SEQUENCE</scope>
</reference>
<protein>
    <submittedName>
        <fullName evidence="2">Uncharacterized protein</fullName>
    </submittedName>
</protein>
<proteinExistence type="predicted"/>
<evidence type="ECO:0000256" key="1">
    <source>
        <dbReference type="SAM" id="MobiDB-lite"/>
    </source>
</evidence>
<dbReference type="Proteomes" id="UP001153269">
    <property type="component" value="Unassembled WGS sequence"/>
</dbReference>